<dbReference type="STRING" id="1129374.AJE_15859"/>
<proteinExistence type="predicted"/>
<keyword evidence="2" id="KW-1185">Reference proteome</keyword>
<dbReference type="Proteomes" id="UP000012046">
    <property type="component" value="Unassembled WGS sequence"/>
</dbReference>
<gene>
    <name evidence="1" type="ORF">AJE_15859</name>
</gene>
<sequence>MTDKKKNRRSKVELLPLEIRDQLNRMIRDGEMLQIEIVDAVNKLIASKGLPDDQQLSKSGLNRYAKRMEDIGAKIRQSREVAEVWTAKLGSAPTSDVGKLLQEVVRTLAFETSMNMAEDGKPAEPKAISQLALAIQRVEQAAMASHKRETEIRKAFATEAANAVSEELRGEDGMSEQLEDKIRNILLGKA</sequence>
<reference evidence="1 2" key="1">
    <citation type="journal article" date="2012" name="J. Bacteriol.">
        <title>Genome Sequence of Extracellular-Protease-Producing Alishewanella jeotgali Isolated from Traditional Korean Fermented Seafood.</title>
        <authorList>
            <person name="Jung J."/>
            <person name="Chun J."/>
            <person name="Park W."/>
        </authorList>
    </citation>
    <scope>NUCLEOTIDE SEQUENCE [LARGE SCALE GENOMIC DNA]</scope>
    <source>
        <strain evidence="1 2">KCTC 22429</strain>
    </source>
</reference>
<protein>
    <recommendedName>
        <fullName evidence="3">DUF3486 family protein</fullName>
    </recommendedName>
</protein>
<dbReference type="PATRIC" id="fig|1129374.4.peg.3145"/>
<dbReference type="AlphaFoldDB" id="H3ZIG1"/>
<dbReference type="Pfam" id="PF11985">
    <property type="entry name" value="Phage_Mu_Gp27"/>
    <property type="match status" value="1"/>
</dbReference>
<accession>H3ZIG1</accession>
<dbReference type="EMBL" id="AHTH01000050">
    <property type="protein sequence ID" value="EHR39611.1"/>
    <property type="molecule type" value="Genomic_DNA"/>
</dbReference>
<evidence type="ECO:0000313" key="2">
    <source>
        <dbReference type="Proteomes" id="UP000012046"/>
    </source>
</evidence>
<name>H3ZIG1_9ALTE</name>
<dbReference type="InterPro" id="IPR021874">
    <property type="entry name" value="Phage_Mu_Gp27"/>
</dbReference>
<dbReference type="RefSeq" id="WP_008951702.1">
    <property type="nucleotide sequence ID" value="NZ_AHTH01000050.1"/>
</dbReference>
<organism evidence="1 2">
    <name type="scientific">Alishewanella jeotgali KCTC 22429</name>
    <dbReference type="NCBI Taxonomy" id="1129374"/>
    <lineage>
        <taxon>Bacteria</taxon>
        <taxon>Pseudomonadati</taxon>
        <taxon>Pseudomonadota</taxon>
        <taxon>Gammaproteobacteria</taxon>
        <taxon>Alteromonadales</taxon>
        <taxon>Alteromonadaceae</taxon>
        <taxon>Alishewanella</taxon>
    </lineage>
</organism>
<evidence type="ECO:0000313" key="1">
    <source>
        <dbReference type="EMBL" id="EHR39611.1"/>
    </source>
</evidence>
<dbReference type="eggNOG" id="ENOG50312E7">
    <property type="taxonomic scope" value="Bacteria"/>
</dbReference>
<comment type="caution">
    <text evidence="1">The sequence shown here is derived from an EMBL/GenBank/DDBJ whole genome shotgun (WGS) entry which is preliminary data.</text>
</comment>
<evidence type="ECO:0008006" key="3">
    <source>
        <dbReference type="Google" id="ProtNLM"/>
    </source>
</evidence>